<protein>
    <submittedName>
        <fullName evidence="1">Uncharacterized protein</fullName>
    </submittedName>
</protein>
<name>A0A7R9HX19_9NEOP</name>
<accession>A0A7R9HX19</accession>
<proteinExistence type="predicted"/>
<gene>
    <name evidence="1" type="ORF">TMSB3V08_LOCUS12602</name>
</gene>
<organism evidence="1">
    <name type="scientific">Timema monikensis</name>
    <dbReference type="NCBI Taxonomy" id="170555"/>
    <lineage>
        <taxon>Eukaryota</taxon>
        <taxon>Metazoa</taxon>
        <taxon>Ecdysozoa</taxon>
        <taxon>Arthropoda</taxon>
        <taxon>Hexapoda</taxon>
        <taxon>Insecta</taxon>
        <taxon>Pterygota</taxon>
        <taxon>Neoptera</taxon>
        <taxon>Polyneoptera</taxon>
        <taxon>Phasmatodea</taxon>
        <taxon>Timematodea</taxon>
        <taxon>Timematoidea</taxon>
        <taxon>Timematidae</taxon>
        <taxon>Timema</taxon>
    </lineage>
</organism>
<evidence type="ECO:0000313" key="1">
    <source>
        <dbReference type="EMBL" id="CAD7435956.1"/>
    </source>
</evidence>
<dbReference type="EMBL" id="OB805558">
    <property type="protein sequence ID" value="CAD7435956.1"/>
    <property type="molecule type" value="Genomic_DNA"/>
</dbReference>
<sequence length="160" mass="18258">MPASIVESARTVVEEILQHRKPEPRIDDSGVNEQCVYELCTQLLSAREVEGGLTVEMCRQIKERFQQNNVIAGEQNGATSELENREISLNLLEPITIMHMDQSVAVELTDMEENLVEENRDRDRILEEQEVREEEVIMKHCSLDGSPTKQTKKITLHASI</sequence>
<dbReference type="AlphaFoldDB" id="A0A7R9HX19"/>
<reference evidence="1" key="1">
    <citation type="submission" date="2020-11" db="EMBL/GenBank/DDBJ databases">
        <authorList>
            <person name="Tran Van P."/>
        </authorList>
    </citation>
    <scope>NUCLEOTIDE SEQUENCE</scope>
</reference>